<reference evidence="3" key="1">
    <citation type="journal article" date="2019" name="Int. J. Syst. Evol. Microbiol.">
        <title>The Global Catalogue of Microorganisms (GCM) 10K type strain sequencing project: providing services to taxonomists for standard genome sequencing and annotation.</title>
        <authorList>
            <consortium name="The Broad Institute Genomics Platform"/>
            <consortium name="The Broad Institute Genome Sequencing Center for Infectious Disease"/>
            <person name="Wu L."/>
            <person name="Ma J."/>
        </authorList>
    </citation>
    <scope>NUCLEOTIDE SEQUENCE [LARGE SCALE GENOMIC DNA]</scope>
    <source>
        <strain evidence="3">JCM 15575</strain>
    </source>
</reference>
<name>A0ABP4SI44_9MICO</name>
<evidence type="ECO:0000313" key="2">
    <source>
        <dbReference type="EMBL" id="GAA1672141.1"/>
    </source>
</evidence>
<keyword evidence="1" id="KW-0472">Membrane</keyword>
<evidence type="ECO:0000256" key="1">
    <source>
        <dbReference type="SAM" id="Phobius"/>
    </source>
</evidence>
<proteinExistence type="predicted"/>
<dbReference type="EMBL" id="BAAAPK010000001">
    <property type="protein sequence ID" value="GAA1672141.1"/>
    <property type="molecule type" value="Genomic_DNA"/>
</dbReference>
<dbReference type="RefSeq" id="WP_344053224.1">
    <property type="nucleotide sequence ID" value="NZ_BAAAPK010000001.1"/>
</dbReference>
<keyword evidence="3" id="KW-1185">Reference proteome</keyword>
<feature type="transmembrane region" description="Helical" evidence="1">
    <location>
        <begin position="6"/>
        <end position="23"/>
    </location>
</feature>
<comment type="caution">
    <text evidence="2">The sequence shown here is derived from an EMBL/GenBank/DDBJ whole genome shotgun (WGS) entry which is preliminary data.</text>
</comment>
<evidence type="ECO:0000313" key="3">
    <source>
        <dbReference type="Proteomes" id="UP001500596"/>
    </source>
</evidence>
<keyword evidence="1" id="KW-1133">Transmembrane helix</keyword>
<feature type="transmembrane region" description="Helical" evidence="1">
    <location>
        <begin position="60"/>
        <end position="80"/>
    </location>
</feature>
<keyword evidence="1" id="KW-0812">Transmembrane</keyword>
<sequence>MAYIVVLAWAVQAAFGLSLLTSWARRARGQNAELVLPHILMMVAFLVPWSLFLATSAVAWGWLGVAILLTFIGFGDATMVRRSRKVTGQTNPSLRDYVPAVKVALSGRLGWRVIVHALMAPVVLIPAIVVCIAATAAA</sequence>
<organism evidence="2 3">
    <name type="scientific">Microbacterium lacus</name>
    <dbReference type="NCBI Taxonomy" id="415217"/>
    <lineage>
        <taxon>Bacteria</taxon>
        <taxon>Bacillati</taxon>
        <taxon>Actinomycetota</taxon>
        <taxon>Actinomycetes</taxon>
        <taxon>Micrococcales</taxon>
        <taxon>Microbacteriaceae</taxon>
        <taxon>Microbacterium</taxon>
    </lineage>
</organism>
<protein>
    <submittedName>
        <fullName evidence="2">Uncharacterized protein</fullName>
    </submittedName>
</protein>
<feature type="transmembrane region" description="Helical" evidence="1">
    <location>
        <begin position="113"/>
        <end position="137"/>
    </location>
</feature>
<feature type="transmembrane region" description="Helical" evidence="1">
    <location>
        <begin position="35"/>
        <end position="54"/>
    </location>
</feature>
<dbReference type="Proteomes" id="UP001500596">
    <property type="component" value="Unassembled WGS sequence"/>
</dbReference>
<gene>
    <name evidence="2" type="ORF">GCM10009807_15310</name>
</gene>
<accession>A0ABP4SI44</accession>